<dbReference type="RefSeq" id="WP_220248127.1">
    <property type="nucleotide sequence ID" value="NZ_JAICCF010000001.1"/>
</dbReference>
<evidence type="ECO:0000259" key="1">
    <source>
        <dbReference type="Pfam" id="PF14300"/>
    </source>
</evidence>
<name>A0ABS7G842_9BACT</name>
<dbReference type="Gene3D" id="1.20.1420.60">
    <property type="match status" value="1"/>
</dbReference>
<organism evidence="2 3">
    <name type="scientific">Chitinophaga rhizophila</name>
    <dbReference type="NCBI Taxonomy" id="2866212"/>
    <lineage>
        <taxon>Bacteria</taxon>
        <taxon>Pseudomonadati</taxon>
        <taxon>Bacteroidota</taxon>
        <taxon>Chitinophagia</taxon>
        <taxon>Chitinophagales</taxon>
        <taxon>Chitinophagaceae</taxon>
        <taxon>Chitinophaga</taxon>
    </lineage>
</organism>
<sequence>MSKVRKALLLSSDSDIVLKLSELIWDKTEPADKSFSSLTAPERNFLFMDIFDGQVKNGGFRQFFYASSGNYVYEILDACKIIKAEKAGELLTRAVSHFPATSIAKDMKERRVQMEQLTDNAVAEWRELDAAYAECDENIDQLLVAYIKGNIDEIGR</sequence>
<dbReference type="EMBL" id="JAICCF010000001">
    <property type="protein sequence ID" value="MBW8682892.1"/>
    <property type="molecule type" value="Genomic_DNA"/>
</dbReference>
<protein>
    <submittedName>
        <fullName evidence="2">DMP19 family protein</fullName>
    </submittedName>
</protein>
<comment type="caution">
    <text evidence="2">The sequence shown here is derived from an EMBL/GenBank/DDBJ whole genome shotgun (WGS) entry which is preliminary data.</text>
</comment>
<dbReference type="Proteomes" id="UP000812961">
    <property type="component" value="Unassembled WGS sequence"/>
</dbReference>
<evidence type="ECO:0000313" key="2">
    <source>
        <dbReference type="EMBL" id="MBW8682892.1"/>
    </source>
</evidence>
<dbReference type="InterPro" id="IPR025402">
    <property type="entry name" value="DMP19_C"/>
</dbReference>
<keyword evidence="3" id="KW-1185">Reference proteome</keyword>
<dbReference type="Pfam" id="PF14300">
    <property type="entry name" value="DMP19"/>
    <property type="match status" value="1"/>
</dbReference>
<reference evidence="2 3" key="1">
    <citation type="submission" date="2021-08" db="EMBL/GenBank/DDBJ databases">
        <title>The genome sequence of Chitinophaga sp. B61.</title>
        <authorList>
            <person name="Zhang X."/>
        </authorList>
    </citation>
    <scope>NUCLEOTIDE SEQUENCE [LARGE SCALE GENOMIC DNA]</scope>
    <source>
        <strain evidence="2 3">B61</strain>
    </source>
</reference>
<gene>
    <name evidence="2" type="ORF">K1Y79_00980</name>
</gene>
<feature type="domain" description="DNA mimic protein DMP19 C-terminal" evidence="1">
    <location>
        <begin position="37"/>
        <end position="150"/>
    </location>
</feature>
<evidence type="ECO:0000313" key="3">
    <source>
        <dbReference type="Proteomes" id="UP000812961"/>
    </source>
</evidence>
<accession>A0ABS7G842</accession>
<proteinExistence type="predicted"/>